<dbReference type="EMBL" id="JABSWW010000001">
    <property type="protein sequence ID" value="NRT90042.1"/>
    <property type="molecule type" value="Genomic_DNA"/>
</dbReference>
<evidence type="ECO:0000313" key="1">
    <source>
        <dbReference type="EMBL" id="NRT90042.1"/>
    </source>
</evidence>
<dbReference type="RefSeq" id="WP_207716805.1">
    <property type="nucleotide sequence ID" value="NZ_JABSWW010000001.1"/>
</dbReference>
<reference evidence="1" key="1">
    <citation type="submission" date="2020-05" db="EMBL/GenBank/DDBJ databases">
        <authorList>
            <person name="Brown S."/>
            <person name="Huntemann M."/>
            <person name="Clum A."/>
            <person name="Spunde A."/>
            <person name="Palaniappan K."/>
            <person name="Ritter S."/>
            <person name="Mikhailova N."/>
            <person name="Chen I.-M."/>
            <person name="Stamatis D."/>
            <person name="Reddy T."/>
            <person name="O'Malley R."/>
            <person name="Daum C."/>
            <person name="Shapiro N."/>
            <person name="Ivanova N."/>
            <person name="Kyrpides N."/>
            <person name="Woyke T."/>
        </authorList>
    </citation>
    <scope>NUCLEOTIDE SEQUENCE</scope>
    <source>
        <strain evidence="1">DJ080</strain>
    </source>
</reference>
<accession>A0AAX0B537</accession>
<dbReference type="AlphaFoldDB" id="A0AAX0B537"/>
<evidence type="ECO:0000313" key="2">
    <source>
        <dbReference type="Proteomes" id="UP001193748"/>
    </source>
</evidence>
<organism evidence="1 2">
    <name type="scientific">Clostridium beijerinckii</name>
    <name type="common">Clostridium MP</name>
    <dbReference type="NCBI Taxonomy" id="1520"/>
    <lineage>
        <taxon>Bacteria</taxon>
        <taxon>Bacillati</taxon>
        <taxon>Bacillota</taxon>
        <taxon>Clostridia</taxon>
        <taxon>Eubacteriales</taxon>
        <taxon>Clostridiaceae</taxon>
        <taxon>Clostridium</taxon>
    </lineage>
</organism>
<sequence length="227" mass="26560">MAEINVMEDMSNCYKDYSDYCNKLEVEKITECPICNLRISPNMLGEINAGHLYVLLQCPDCKELFIAKYRKDYNRSYYAGYKGEFISIFPKKSKTIEIYQKISEISNMFLIIYNQSLSAEDNNLDQIAGIGYRKALEFLIKDYLKYRKPNEKEEIEKNLLGKCIEMIDNVNIKKMAKGATWLGNDETHYVKKWENKDITDLKNLIDLTLAWIGLELKTEEYANDMNL</sequence>
<comment type="caution">
    <text evidence="1">The sequence shown here is derived from an EMBL/GenBank/DDBJ whole genome shotgun (WGS) entry which is preliminary data.</text>
</comment>
<gene>
    <name evidence="1" type="ORF">B0H41_003721</name>
</gene>
<reference evidence="1" key="2">
    <citation type="journal article" date="2022" name="Nat. Biotechnol.">
        <title>Carbon-negative production of acetone and isopropanol by gas fermentation at industrial pilot scale.</title>
        <authorList>
            <person name="Liew F.E."/>
            <person name="Nogle R."/>
            <person name="Abdalla T."/>
            <person name="Rasor B.J."/>
            <person name="Canter C."/>
            <person name="Jensen R.O."/>
            <person name="Wang L."/>
            <person name="Strutz J."/>
            <person name="Chirania P."/>
            <person name="De Tissera S."/>
            <person name="Mueller A.P."/>
            <person name="Ruan Z."/>
            <person name="Gao A."/>
            <person name="Tran L."/>
            <person name="Engle N.L."/>
            <person name="Bromley J.C."/>
            <person name="Daniell J."/>
            <person name="Conrado R."/>
            <person name="Tschaplinski T.J."/>
            <person name="Giannone R.J."/>
            <person name="Hettich R.L."/>
            <person name="Karim A.S."/>
            <person name="Simpson S.D."/>
            <person name="Brown S.D."/>
            <person name="Leang C."/>
            <person name="Jewett M.C."/>
            <person name="Kopke M."/>
        </authorList>
    </citation>
    <scope>NUCLEOTIDE SEQUENCE</scope>
    <source>
        <strain evidence="1">DJ080</strain>
    </source>
</reference>
<proteinExistence type="predicted"/>
<evidence type="ECO:0008006" key="3">
    <source>
        <dbReference type="Google" id="ProtNLM"/>
    </source>
</evidence>
<protein>
    <recommendedName>
        <fullName evidence="3">DUF4145 domain-containing protein</fullName>
    </recommendedName>
</protein>
<name>A0AAX0B537_CLOBE</name>
<dbReference type="Proteomes" id="UP001193748">
    <property type="component" value="Unassembled WGS sequence"/>
</dbReference>